<reference evidence="2 3" key="1">
    <citation type="submission" date="2018-05" db="EMBL/GenBank/DDBJ databases">
        <title>Complete Genome Sequence of Methylobacterium sp. 17Sr1-28.</title>
        <authorList>
            <person name="Srinivasan S."/>
        </authorList>
    </citation>
    <scope>NUCLEOTIDE SEQUENCE [LARGE SCALE GENOMIC DNA]</scope>
    <source>
        <strain evidence="2 3">17Sr1-28</strain>
    </source>
</reference>
<evidence type="ECO:0000256" key="1">
    <source>
        <dbReference type="SAM" id="MobiDB-lite"/>
    </source>
</evidence>
<dbReference type="RefSeq" id="WP_109959456.1">
    <property type="nucleotide sequence ID" value="NZ_CP029553.1"/>
</dbReference>
<gene>
    <name evidence="2" type="ORF">DK419_13055</name>
</gene>
<proteinExistence type="predicted"/>
<accession>A0A2U8WLJ7</accession>
<dbReference type="AlphaFoldDB" id="A0A2U8WLJ7"/>
<evidence type="ECO:0008006" key="4">
    <source>
        <dbReference type="Google" id="ProtNLM"/>
    </source>
</evidence>
<dbReference type="Proteomes" id="UP000245444">
    <property type="component" value="Chromosome"/>
</dbReference>
<dbReference type="OrthoDB" id="8454201at2"/>
<protein>
    <recommendedName>
        <fullName evidence="4">Phage tail protein</fullName>
    </recommendedName>
</protein>
<sequence>MALPTWPTSLPKLRGLSQNGGSRELYAPPQETQFDDGPSRARRRSLFNETPLQMALPMTGAQFVAFKDFYLTALNRGARRFSAPVLLPDFATMDTRVCRITGAVAWSAYTPTKPLVSFTLTVQDW</sequence>
<feature type="region of interest" description="Disordered" evidence="1">
    <location>
        <begin position="1"/>
        <end position="40"/>
    </location>
</feature>
<organism evidence="2 3">
    <name type="scientific">Methylobacterium terrae</name>
    <dbReference type="NCBI Taxonomy" id="2202827"/>
    <lineage>
        <taxon>Bacteria</taxon>
        <taxon>Pseudomonadati</taxon>
        <taxon>Pseudomonadota</taxon>
        <taxon>Alphaproteobacteria</taxon>
        <taxon>Hyphomicrobiales</taxon>
        <taxon>Methylobacteriaceae</taxon>
        <taxon>Methylobacterium</taxon>
    </lineage>
</organism>
<evidence type="ECO:0000313" key="2">
    <source>
        <dbReference type="EMBL" id="AWN47125.1"/>
    </source>
</evidence>
<dbReference type="KEGG" id="mtea:DK419_13055"/>
<keyword evidence="3" id="KW-1185">Reference proteome</keyword>
<dbReference type="EMBL" id="CP029553">
    <property type="protein sequence ID" value="AWN47125.1"/>
    <property type="molecule type" value="Genomic_DNA"/>
</dbReference>
<evidence type="ECO:0000313" key="3">
    <source>
        <dbReference type="Proteomes" id="UP000245444"/>
    </source>
</evidence>
<name>A0A2U8WLJ7_9HYPH</name>